<gene>
    <name evidence="2" type="ORF">ACAOBT_LOCUS7496</name>
</gene>
<reference evidence="2" key="1">
    <citation type="submission" date="2022-03" db="EMBL/GenBank/DDBJ databases">
        <authorList>
            <person name="Sayadi A."/>
        </authorList>
    </citation>
    <scope>NUCLEOTIDE SEQUENCE</scope>
</reference>
<evidence type="ECO:0000256" key="1">
    <source>
        <dbReference type="SAM" id="MobiDB-lite"/>
    </source>
</evidence>
<comment type="caution">
    <text evidence="2">The sequence shown here is derived from an EMBL/GenBank/DDBJ whole genome shotgun (WGS) entry which is preliminary data.</text>
</comment>
<feature type="compositionally biased region" description="Low complexity" evidence="1">
    <location>
        <begin position="44"/>
        <end position="63"/>
    </location>
</feature>
<name>A0A9P0K6R7_ACAOB</name>
<feature type="region of interest" description="Disordered" evidence="1">
    <location>
        <begin position="42"/>
        <end position="98"/>
    </location>
</feature>
<dbReference type="EMBL" id="CAKOFQ010006747">
    <property type="protein sequence ID" value="CAH1967684.1"/>
    <property type="molecule type" value="Genomic_DNA"/>
</dbReference>
<protein>
    <submittedName>
        <fullName evidence="2">Uncharacterized protein</fullName>
    </submittedName>
</protein>
<evidence type="ECO:0000313" key="2">
    <source>
        <dbReference type="EMBL" id="CAH1967684.1"/>
    </source>
</evidence>
<feature type="compositionally biased region" description="Low complexity" evidence="1">
    <location>
        <begin position="89"/>
        <end position="98"/>
    </location>
</feature>
<organism evidence="2 3">
    <name type="scientific">Acanthoscelides obtectus</name>
    <name type="common">Bean weevil</name>
    <name type="synonym">Bruchus obtectus</name>
    <dbReference type="NCBI Taxonomy" id="200917"/>
    <lineage>
        <taxon>Eukaryota</taxon>
        <taxon>Metazoa</taxon>
        <taxon>Ecdysozoa</taxon>
        <taxon>Arthropoda</taxon>
        <taxon>Hexapoda</taxon>
        <taxon>Insecta</taxon>
        <taxon>Pterygota</taxon>
        <taxon>Neoptera</taxon>
        <taxon>Endopterygota</taxon>
        <taxon>Coleoptera</taxon>
        <taxon>Polyphaga</taxon>
        <taxon>Cucujiformia</taxon>
        <taxon>Chrysomeloidea</taxon>
        <taxon>Chrysomelidae</taxon>
        <taxon>Bruchinae</taxon>
        <taxon>Bruchini</taxon>
        <taxon>Acanthoscelides</taxon>
    </lineage>
</organism>
<dbReference type="AlphaFoldDB" id="A0A9P0K6R7"/>
<accession>A0A9P0K6R7</accession>
<keyword evidence="3" id="KW-1185">Reference proteome</keyword>
<dbReference type="Proteomes" id="UP001152888">
    <property type="component" value="Unassembled WGS sequence"/>
</dbReference>
<sequence length="98" mass="10785">MLRTDFCSGATTSRYILFDAYRDLATGAKTVKFEKVTVKKTVRHVTSTSSSSTSVRQLSTSRTPSEERILEDSAYVDSMPRKPPPPPRSLGGFPPTSN</sequence>
<evidence type="ECO:0000313" key="3">
    <source>
        <dbReference type="Proteomes" id="UP001152888"/>
    </source>
</evidence>
<proteinExistence type="predicted"/>